<dbReference type="AlphaFoldDB" id="A0A0L6UWS6"/>
<sequence>MPLTNQKIKHLQYKAKCWKQKRLKANVSISVVENLPVNISNPNPKSIILLFDKSFICWADESWKNIVAVVKFHPFSTMDTSLKSQYQLLSQHLMAQSTYQCITAKKKKKNLLNCLQLTGRESNGAHW</sequence>
<protein>
    <submittedName>
        <fullName evidence="1">Uncharacterized protein</fullName>
    </submittedName>
</protein>
<organism evidence="1 2">
    <name type="scientific">Puccinia sorghi</name>
    <dbReference type="NCBI Taxonomy" id="27349"/>
    <lineage>
        <taxon>Eukaryota</taxon>
        <taxon>Fungi</taxon>
        <taxon>Dikarya</taxon>
        <taxon>Basidiomycota</taxon>
        <taxon>Pucciniomycotina</taxon>
        <taxon>Pucciniomycetes</taxon>
        <taxon>Pucciniales</taxon>
        <taxon>Pucciniaceae</taxon>
        <taxon>Puccinia</taxon>
    </lineage>
</organism>
<evidence type="ECO:0000313" key="2">
    <source>
        <dbReference type="Proteomes" id="UP000037035"/>
    </source>
</evidence>
<comment type="caution">
    <text evidence="1">The sequence shown here is derived from an EMBL/GenBank/DDBJ whole genome shotgun (WGS) entry which is preliminary data.</text>
</comment>
<evidence type="ECO:0000313" key="1">
    <source>
        <dbReference type="EMBL" id="KNZ52996.1"/>
    </source>
</evidence>
<dbReference type="EMBL" id="LAVV01008364">
    <property type="protein sequence ID" value="KNZ52996.1"/>
    <property type="molecule type" value="Genomic_DNA"/>
</dbReference>
<proteinExistence type="predicted"/>
<keyword evidence="2" id="KW-1185">Reference proteome</keyword>
<name>A0A0L6UWS6_9BASI</name>
<gene>
    <name evidence="1" type="ORF">VP01_3376g2</name>
</gene>
<dbReference type="VEuPathDB" id="FungiDB:VP01_3376g2"/>
<reference evidence="1 2" key="1">
    <citation type="submission" date="2015-08" db="EMBL/GenBank/DDBJ databases">
        <title>Next Generation Sequencing and Analysis of the Genome of Puccinia sorghi L Schw, the Causal Agent of Maize Common Rust.</title>
        <authorList>
            <person name="Rochi L."/>
            <person name="Burguener G."/>
            <person name="Darino M."/>
            <person name="Turjanski A."/>
            <person name="Kreff E."/>
            <person name="Dieguez M.J."/>
            <person name="Sacco F."/>
        </authorList>
    </citation>
    <scope>NUCLEOTIDE SEQUENCE [LARGE SCALE GENOMIC DNA]</scope>
    <source>
        <strain evidence="1 2">RO10H11247</strain>
    </source>
</reference>
<dbReference type="OrthoDB" id="10424785at2759"/>
<dbReference type="Proteomes" id="UP000037035">
    <property type="component" value="Unassembled WGS sequence"/>
</dbReference>
<accession>A0A0L6UWS6</accession>